<dbReference type="Proteomes" id="UP000544107">
    <property type="component" value="Unassembled WGS sequence"/>
</dbReference>
<dbReference type="SUPFAM" id="SSF52540">
    <property type="entry name" value="P-loop containing nucleoside triphosphate hydrolases"/>
    <property type="match status" value="1"/>
</dbReference>
<protein>
    <submittedName>
        <fullName evidence="3">DNA repair protein</fullName>
    </submittedName>
    <submittedName>
        <fullName evidence="2">Energy-coupling factor transporter ATP-binding protein EcfA2</fullName>
    </submittedName>
</protein>
<dbReference type="EMBL" id="MKIN01000022">
    <property type="protein sequence ID" value="OLP48823.1"/>
    <property type="molecule type" value="Genomic_DNA"/>
</dbReference>
<proteinExistence type="predicted"/>
<dbReference type="RefSeq" id="WP_075614614.1">
    <property type="nucleotide sequence ID" value="NZ_JACIED010000001.1"/>
</dbReference>
<dbReference type="PANTHER" id="PTHR32182:SF22">
    <property type="entry name" value="ATP-DEPENDENT ENDONUCLEASE, OLD FAMILY-RELATED"/>
    <property type="match status" value="1"/>
</dbReference>
<dbReference type="CDD" id="cd00267">
    <property type="entry name" value="ABC_ATPase"/>
    <property type="match status" value="1"/>
</dbReference>
<reference evidence="3 4" key="1">
    <citation type="submission" date="2016-09" db="EMBL/GenBank/DDBJ databases">
        <title>Rhizobium oryziradicis sp. nov., isolated from the root of rice.</title>
        <authorList>
            <person name="Zhao J."/>
            <person name="Zhang X."/>
        </authorList>
    </citation>
    <scope>NUCLEOTIDE SEQUENCE [LARGE SCALE GENOMIC DNA]</scope>
    <source>
        <strain evidence="3 4">14971</strain>
    </source>
</reference>
<keyword evidence="4" id="KW-1185">Reference proteome</keyword>
<evidence type="ECO:0000259" key="1">
    <source>
        <dbReference type="Pfam" id="PF13166"/>
    </source>
</evidence>
<dbReference type="Gene3D" id="3.40.50.300">
    <property type="entry name" value="P-loop containing nucleotide triphosphate hydrolases"/>
    <property type="match status" value="1"/>
</dbReference>
<comment type="caution">
    <text evidence="3">The sequence shown here is derived from an EMBL/GenBank/DDBJ whole genome shotgun (WGS) entry which is preliminary data.</text>
</comment>
<reference evidence="2 5" key="2">
    <citation type="submission" date="2020-08" db="EMBL/GenBank/DDBJ databases">
        <title>Genomic Encyclopedia of Type Strains, Phase IV (KMG-IV): sequencing the most valuable type-strain genomes for metagenomic binning, comparative biology and taxonomic classification.</title>
        <authorList>
            <person name="Goeker M."/>
        </authorList>
    </citation>
    <scope>NUCLEOTIDE SEQUENCE [LARGE SCALE GENOMIC DNA]</scope>
    <source>
        <strain evidence="2 5">DSM 100021</strain>
    </source>
</reference>
<feature type="domain" description="Protein CR006 P-loop" evidence="1">
    <location>
        <begin position="625"/>
        <end position="707"/>
    </location>
</feature>
<dbReference type="AlphaFoldDB" id="A0A1Q9A2I4"/>
<organism evidence="3 4">
    <name type="scientific">Allorhizobium taibaishanense</name>
    <dbReference type="NCBI Taxonomy" id="887144"/>
    <lineage>
        <taxon>Bacteria</taxon>
        <taxon>Pseudomonadati</taxon>
        <taxon>Pseudomonadota</taxon>
        <taxon>Alphaproteobacteria</taxon>
        <taxon>Hyphomicrobiales</taxon>
        <taxon>Rhizobiaceae</taxon>
        <taxon>Rhizobium/Agrobacterium group</taxon>
        <taxon>Allorhizobium</taxon>
    </lineage>
</organism>
<dbReference type="GO" id="GO:0005524">
    <property type="term" value="F:ATP binding"/>
    <property type="evidence" value="ECO:0007669"/>
    <property type="project" value="UniProtKB-KW"/>
</dbReference>
<keyword evidence="2" id="KW-0547">Nucleotide-binding</keyword>
<name>A0A1Q9A2I4_9HYPH</name>
<dbReference type="Pfam" id="PF13166">
    <property type="entry name" value="AAA_13"/>
    <property type="match status" value="1"/>
</dbReference>
<evidence type="ECO:0000313" key="2">
    <source>
        <dbReference type="EMBL" id="MBB4005771.1"/>
    </source>
</evidence>
<sequence>MHQAGPPKTVPQTILDWSQGRPLWQRDALRRIVTGGTLDAAAINEVLDLCKKEHGAPDISLTAAALEAVHLPANPGNGATITLVSLGDVVGVNQLASRQTLAFEQQGLTVVYGPNGAGKSGYGRVLKRACRARKAGEIMPDAFSLTTGGKATASFTISQDGVQQPVLPWEDNANPDPVLSAVSVFDRECGAVHIQDKTEVAFRPFGLDIPDDLAAVCTQIKVLLQSEETQFKALRDPVFEKPTWGATTAVGRIMSNLKHNTKLEPLANLAVMTDVERARLQQLTEDLAKNPVEAAAEQHQFAEGIARLLRYLKKVEEFYSDDALNTLKSFADDARTKRFAATIAAENAFKDATLPGVGAEVWRELWEAARHYSKHVERQFPPAEGEHCVLCHQPLDAETGARLGGFEGFIRDDTEKQADTAENVYTKTLKEFRTRQPDIRLVADIRRWIAIQHSDVAAGVLRFMATADLRRLQCLRDIEHNGVMTLSPMSVIPETELLALESDTRTYAGQLEAAADVGGRQILQAEHNELEDRAAATALHEVATKEVERLEKLERIAKCLSQTATTSITKLGNELADDIITPRMRDRFQREIVRLAAEKVRVEVVRSGGQYGSPNYQIRLFANPKTKVHLVLSEGEQTCVALAAFLTELATATHKSALIFDDPVTSLDHRWRKKVAQRLVDEAKERQIIVFTHDLVFVNDLNDSARGQGIPAKLANLSRGPEGTGIVGDGLPWDHAGVKARLDRLEKDQRAAKTLYDANDEDAYRSSAVRLYGFLRATWERALEEIVFAGVLMRHRDYIDTKHLKKVTALLETDTEAFRAAFKKCSDIIEAHDPSRVRNEEPPPPSEISDDIKALKDWADALRIRQNAVA</sequence>
<keyword evidence="2" id="KW-0067">ATP-binding</keyword>
<accession>A0A1Q9A2I4</accession>
<dbReference type="GO" id="GO:0006302">
    <property type="term" value="P:double-strand break repair"/>
    <property type="evidence" value="ECO:0007669"/>
    <property type="project" value="TreeGrafter"/>
</dbReference>
<dbReference type="InterPro" id="IPR026866">
    <property type="entry name" value="CR006_AAA"/>
</dbReference>
<evidence type="ECO:0000313" key="4">
    <source>
        <dbReference type="Proteomes" id="UP000185598"/>
    </source>
</evidence>
<dbReference type="InterPro" id="IPR027417">
    <property type="entry name" value="P-loop_NTPase"/>
</dbReference>
<gene>
    <name evidence="3" type="ORF">BJF91_16940</name>
    <name evidence="2" type="ORF">GGQ71_000007</name>
</gene>
<dbReference type="EMBL" id="JACIED010000001">
    <property type="protein sequence ID" value="MBB4005771.1"/>
    <property type="molecule type" value="Genomic_DNA"/>
</dbReference>
<dbReference type="OrthoDB" id="9789562at2"/>
<evidence type="ECO:0000313" key="3">
    <source>
        <dbReference type="EMBL" id="OLP48823.1"/>
    </source>
</evidence>
<evidence type="ECO:0000313" key="5">
    <source>
        <dbReference type="Proteomes" id="UP000544107"/>
    </source>
</evidence>
<dbReference type="PANTHER" id="PTHR32182">
    <property type="entry name" value="DNA REPLICATION AND REPAIR PROTEIN RECF"/>
    <property type="match status" value="1"/>
</dbReference>
<dbReference type="GO" id="GO:0000731">
    <property type="term" value="P:DNA synthesis involved in DNA repair"/>
    <property type="evidence" value="ECO:0007669"/>
    <property type="project" value="TreeGrafter"/>
</dbReference>
<dbReference type="Proteomes" id="UP000185598">
    <property type="component" value="Unassembled WGS sequence"/>
</dbReference>